<dbReference type="Gene3D" id="3.40.50.150">
    <property type="entry name" value="Vaccinia Virus protein VP39"/>
    <property type="match status" value="2"/>
</dbReference>
<keyword evidence="3" id="KW-0963">Cytoplasm</keyword>
<keyword evidence="6" id="KW-0539">Nucleus</keyword>
<dbReference type="GO" id="GO:0032259">
    <property type="term" value="P:methylation"/>
    <property type="evidence" value="ECO:0007669"/>
    <property type="project" value="UniProtKB-KW"/>
</dbReference>
<keyword evidence="4 7" id="KW-0489">Methyltransferase</keyword>
<dbReference type="GO" id="GO:0018025">
    <property type="term" value="F:calmodulin-lysine N-methyltransferase activity"/>
    <property type="evidence" value="ECO:0007669"/>
    <property type="project" value="InterPro"/>
</dbReference>
<dbReference type="InterPro" id="IPR029063">
    <property type="entry name" value="SAM-dependent_MTases_sf"/>
</dbReference>
<comment type="caution">
    <text evidence="7">The sequence shown here is derived from an EMBL/GenBank/DDBJ whole genome shotgun (WGS) entry which is preliminary data.</text>
</comment>
<dbReference type="EMBL" id="VIIS01001603">
    <property type="protein sequence ID" value="KAF0295697.1"/>
    <property type="molecule type" value="Genomic_DNA"/>
</dbReference>
<evidence type="ECO:0000256" key="1">
    <source>
        <dbReference type="ARBA" id="ARBA00004123"/>
    </source>
</evidence>
<protein>
    <submittedName>
        <fullName evidence="7">Calmodulin-lysine N-methyltransferase</fullName>
    </submittedName>
</protein>
<evidence type="ECO:0000256" key="6">
    <source>
        <dbReference type="ARBA" id="ARBA00023242"/>
    </source>
</evidence>
<evidence type="ECO:0000256" key="2">
    <source>
        <dbReference type="ARBA" id="ARBA00004496"/>
    </source>
</evidence>
<dbReference type="OrthoDB" id="413520at2759"/>
<dbReference type="GO" id="GO:0005634">
    <property type="term" value="C:nucleus"/>
    <property type="evidence" value="ECO:0007669"/>
    <property type="project" value="UniProtKB-SubCell"/>
</dbReference>
<dbReference type="InterPro" id="IPR025800">
    <property type="entry name" value="CaM-Lys-N-MeTrfase"/>
</dbReference>
<evidence type="ECO:0000313" key="7">
    <source>
        <dbReference type="EMBL" id="KAF0295697.1"/>
    </source>
</evidence>
<keyword evidence="8" id="KW-1185">Reference proteome</keyword>
<accession>A0A6A4VGY7</accession>
<evidence type="ECO:0000256" key="5">
    <source>
        <dbReference type="ARBA" id="ARBA00022679"/>
    </source>
</evidence>
<dbReference type="AlphaFoldDB" id="A0A6A4VGY7"/>
<evidence type="ECO:0000256" key="3">
    <source>
        <dbReference type="ARBA" id="ARBA00022490"/>
    </source>
</evidence>
<dbReference type="GO" id="GO:0005737">
    <property type="term" value="C:cytoplasm"/>
    <property type="evidence" value="ECO:0007669"/>
    <property type="project" value="UniProtKB-SubCell"/>
</dbReference>
<dbReference type="PANTHER" id="PTHR13539:SF3">
    <property type="entry name" value="CALMODULIN-LYSINE N-METHYLTRANSFERASE"/>
    <property type="match status" value="1"/>
</dbReference>
<proteinExistence type="predicted"/>
<dbReference type="PANTHER" id="PTHR13539">
    <property type="entry name" value="CALMODULIN-LYSINE N-METHYLTRANSFERASE"/>
    <property type="match status" value="1"/>
</dbReference>
<keyword evidence="5 7" id="KW-0808">Transferase</keyword>
<comment type="subcellular location">
    <subcellularLocation>
        <location evidence="2">Cytoplasm</location>
    </subcellularLocation>
    <subcellularLocation>
        <location evidence="1">Nucleus</location>
    </subcellularLocation>
</comment>
<gene>
    <name evidence="7" type="primary">Camkmt</name>
    <name evidence="7" type="ORF">FJT64_006805</name>
</gene>
<sequence length="229" mass="24907">MIWDLLLSDLALRRREAPVGSRSVVRQFQSLGVFDVSGGAADADGPWMTYRLPGGAGPGLQIRHVERRLSASDLVGFNNTGNVAASTAARRVLLTDGNETAVQNVRCICERNRALFGATAVDVSRLRWTDPADVAALQDQCDVILSADWSVALRPQCDVILSADWSVARRPQCDVILSADCLFFDDARDSLADFIVAVLRPGHRSDPTFDPNLHLPVLLELTKPLRGAC</sequence>
<organism evidence="7 8">
    <name type="scientific">Amphibalanus amphitrite</name>
    <name type="common">Striped barnacle</name>
    <name type="synonym">Balanus amphitrite</name>
    <dbReference type="NCBI Taxonomy" id="1232801"/>
    <lineage>
        <taxon>Eukaryota</taxon>
        <taxon>Metazoa</taxon>
        <taxon>Ecdysozoa</taxon>
        <taxon>Arthropoda</taxon>
        <taxon>Crustacea</taxon>
        <taxon>Multicrustacea</taxon>
        <taxon>Cirripedia</taxon>
        <taxon>Thoracica</taxon>
        <taxon>Thoracicalcarea</taxon>
        <taxon>Balanomorpha</taxon>
        <taxon>Balanoidea</taxon>
        <taxon>Balanidae</taxon>
        <taxon>Amphibalaninae</taxon>
        <taxon>Amphibalanus</taxon>
    </lineage>
</organism>
<evidence type="ECO:0000313" key="8">
    <source>
        <dbReference type="Proteomes" id="UP000440578"/>
    </source>
</evidence>
<evidence type="ECO:0000256" key="4">
    <source>
        <dbReference type="ARBA" id="ARBA00022603"/>
    </source>
</evidence>
<reference evidence="7 8" key="1">
    <citation type="submission" date="2019-07" db="EMBL/GenBank/DDBJ databases">
        <title>Draft genome assembly of a fouling barnacle, Amphibalanus amphitrite (Darwin, 1854): The first reference genome for Thecostraca.</title>
        <authorList>
            <person name="Kim W."/>
        </authorList>
    </citation>
    <scope>NUCLEOTIDE SEQUENCE [LARGE SCALE GENOMIC DNA]</scope>
    <source>
        <strain evidence="7">SNU_AA5</strain>
        <tissue evidence="7">Soma without cirri and trophi</tissue>
    </source>
</reference>
<dbReference type="Proteomes" id="UP000440578">
    <property type="component" value="Unassembled WGS sequence"/>
</dbReference>
<name>A0A6A4VGY7_AMPAM</name>